<protein>
    <submittedName>
        <fullName evidence="2">Uncharacterized protein</fullName>
    </submittedName>
</protein>
<name>A0A6G7J1V2_9FLAO</name>
<evidence type="ECO:0000313" key="2">
    <source>
        <dbReference type="EMBL" id="QII44534.1"/>
    </source>
</evidence>
<keyword evidence="3" id="KW-1185">Reference proteome</keyword>
<dbReference type="AlphaFoldDB" id="A0A6G7J1V2"/>
<proteinExistence type="predicted"/>
<feature type="region of interest" description="Disordered" evidence="1">
    <location>
        <begin position="342"/>
        <end position="362"/>
    </location>
</feature>
<dbReference type="EMBL" id="CP049616">
    <property type="protein sequence ID" value="QII44534.1"/>
    <property type="molecule type" value="Genomic_DNA"/>
</dbReference>
<dbReference type="KEGG" id="mut:GVT53_07540"/>
<dbReference type="RefSeq" id="WP_166248070.1">
    <property type="nucleotide sequence ID" value="NZ_CP049616.1"/>
</dbReference>
<reference evidence="2 3" key="1">
    <citation type="submission" date="2020-02" db="EMBL/GenBank/DDBJ databases">
        <title>Complete genome of Muricauda sp. 501str8.</title>
        <authorList>
            <person name="Dong B."/>
            <person name="Zhu S."/>
            <person name="Yang J."/>
            <person name="Chen J."/>
        </authorList>
    </citation>
    <scope>NUCLEOTIDE SEQUENCE [LARGE SCALE GENOMIC DNA]</scope>
    <source>
        <strain evidence="2 3">501str8</strain>
    </source>
</reference>
<gene>
    <name evidence="2" type="ORF">GVT53_07540</name>
</gene>
<organism evidence="2 3">
    <name type="scientific">Flagellimonas oceani</name>
    <dbReference type="NCBI Taxonomy" id="2698672"/>
    <lineage>
        <taxon>Bacteria</taxon>
        <taxon>Pseudomonadati</taxon>
        <taxon>Bacteroidota</taxon>
        <taxon>Flavobacteriia</taxon>
        <taxon>Flavobacteriales</taxon>
        <taxon>Flavobacteriaceae</taxon>
        <taxon>Flagellimonas</taxon>
    </lineage>
</organism>
<evidence type="ECO:0000256" key="1">
    <source>
        <dbReference type="SAM" id="MobiDB-lite"/>
    </source>
</evidence>
<dbReference type="Proteomes" id="UP000502928">
    <property type="component" value="Chromosome"/>
</dbReference>
<accession>A0A6G7J1V2</accession>
<sequence>MRSKKIYFNNLHLYDLQGKQYEVFQPKKIFIEVRLNQLESFGTISEHQDFFDHWGVSYIMNSFVGLMYCNPDFTMDDIVRQFDILDRKLSIPQWVKNEILMEFATIMTEGLVEDTIKLMLQDDRAIKQVTLERAWIIDPSIELDTDEYNVLTGKAKHEFTMSKRLGQLRTLLLNWDSEKYGKPTNENLAKLIDISEPTIARSYSPLLKEEKAMAKKGIKKLVQPRPRDEEKFRYDINGVEYNKYYLLKTNNKIYFPLMGNYTVNNFGEICKKNSIGEFKPMSVDNQGLCQLTIDGKRYKVNPEKAMVEELFNEMLKPKRKELLPNENLFSLDKKQLKENIKEFSKVSGNNNDEDTEQDKKAA</sequence>
<evidence type="ECO:0000313" key="3">
    <source>
        <dbReference type="Proteomes" id="UP000502928"/>
    </source>
</evidence>